<comment type="similarity">
    <text evidence="1">Belongs to the 'phage' integrase family.</text>
</comment>
<dbReference type="Pfam" id="PF14659">
    <property type="entry name" value="Phage_int_SAM_3"/>
    <property type="match status" value="1"/>
</dbReference>
<evidence type="ECO:0000313" key="9">
    <source>
        <dbReference type="Proteomes" id="UP000033423"/>
    </source>
</evidence>
<dbReference type="GO" id="GO:0003677">
    <property type="term" value="F:DNA binding"/>
    <property type="evidence" value="ECO:0007669"/>
    <property type="project" value="UniProtKB-UniRule"/>
</dbReference>
<dbReference type="PANTHER" id="PTHR30629:SF2">
    <property type="entry name" value="PROPHAGE INTEGRASE INTS-RELATED"/>
    <property type="match status" value="1"/>
</dbReference>
<evidence type="ECO:0000259" key="7">
    <source>
        <dbReference type="PROSITE" id="PS51900"/>
    </source>
</evidence>
<evidence type="ECO:0000256" key="5">
    <source>
        <dbReference type="PROSITE-ProRule" id="PRU01248"/>
    </source>
</evidence>
<dbReference type="AlphaFoldDB" id="A0A0F3GPL9"/>
<dbReference type="InterPro" id="IPR002104">
    <property type="entry name" value="Integrase_catalytic"/>
</dbReference>
<dbReference type="GO" id="GO:0015074">
    <property type="term" value="P:DNA integration"/>
    <property type="evidence" value="ECO:0007669"/>
    <property type="project" value="UniProtKB-KW"/>
</dbReference>
<evidence type="ECO:0000256" key="2">
    <source>
        <dbReference type="ARBA" id="ARBA00022908"/>
    </source>
</evidence>
<dbReference type="SUPFAM" id="SSF56349">
    <property type="entry name" value="DNA breaking-rejoining enzymes"/>
    <property type="match status" value="1"/>
</dbReference>
<feature type="domain" description="Core-binding (CB)" evidence="7">
    <location>
        <begin position="85"/>
        <end position="163"/>
    </location>
</feature>
<keyword evidence="4" id="KW-0233">DNA recombination</keyword>
<dbReference type="InterPro" id="IPR004107">
    <property type="entry name" value="Integrase_SAM-like_N"/>
</dbReference>
<dbReference type="EMBL" id="LACI01001682">
    <property type="protein sequence ID" value="KJU83919.1"/>
    <property type="molecule type" value="Genomic_DNA"/>
</dbReference>
<proteinExistence type="inferred from homology"/>
<reference evidence="8 9" key="1">
    <citation type="submission" date="2015-02" db="EMBL/GenBank/DDBJ databases">
        <title>Single-cell genomics of uncultivated deep-branching MTB reveals a conserved set of magnetosome genes.</title>
        <authorList>
            <person name="Kolinko S."/>
            <person name="Richter M."/>
            <person name="Glockner F.O."/>
            <person name="Brachmann A."/>
            <person name="Schuler D."/>
        </authorList>
    </citation>
    <scope>NUCLEOTIDE SEQUENCE [LARGE SCALE GENOMIC DNA]</scope>
    <source>
        <strain evidence="8">TM-1</strain>
    </source>
</reference>
<dbReference type="Gene3D" id="1.10.150.130">
    <property type="match status" value="1"/>
</dbReference>
<feature type="domain" description="Tyr recombinase" evidence="6">
    <location>
        <begin position="183"/>
        <end position="360"/>
    </location>
</feature>
<dbReference type="InterPro" id="IPR011010">
    <property type="entry name" value="DNA_brk_join_enz"/>
</dbReference>
<evidence type="ECO:0000256" key="1">
    <source>
        <dbReference type="ARBA" id="ARBA00008857"/>
    </source>
</evidence>
<evidence type="ECO:0000256" key="3">
    <source>
        <dbReference type="ARBA" id="ARBA00023125"/>
    </source>
</evidence>
<evidence type="ECO:0000313" key="8">
    <source>
        <dbReference type="EMBL" id="KJU83919.1"/>
    </source>
</evidence>
<dbReference type="InterPro" id="IPR044068">
    <property type="entry name" value="CB"/>
</dbReference>
<keyword evidence="9" id="KW-1185">Reference proteome</keyword>
<protein>
    <submittedName>
        <fullName evidence="8">Integrase family protein</fullName>
    </submittedName>
</protein>
<dbReference type="InterPro" id="IPR050808">
    <property type="entry name" value="Phage_Integrase"/>
</dbReference>
<keyword evidence="3 5" id="KW-0238">DNA-binding</keyword>
<organism evidence="8 9">
    <name type="scientific">Candidatus Magnetobacterium bavaricum</name>
    <dbReference type="NCBI Taxonomy" id="29290"/>
    <lineage>
        <taxon>Bacteria</taxon>
        <taxon>Pseudomonadati</taxon>
        <taxon>Nitrospirota</taxon>
        <taxon>Thermodesulfovibrionia</taxon>
        <taxon>Thermodesulfovibrionales</taxon>
        <taxon>Candidatus Magnetobacteriaceae</taxon>
        <taxon>Candidatus Magnetobacterium</taxon>
    </lineage>
</organism>
<keyword evidence="2" id="KW-0229">DNA integration</keyword>
<dbReference type="PROSITE" id="PS51900">
    <property type="entry name" value="CB"/>
    <property type="match status" value="1"/>
</dbReference>
<dbReference type="InterPro" id="IPR013762">
    <property type="entry name" value="Integrase-like_cat_sf"/>
</dbReference>
<evidence type="ECO:0000259" key="6">
    <source>
        <dbReference type="PROSITE" id="PS51898"/>
    </source>
</evidence>
<comment type="caution">
    <text evidence="8">The sequence shown here is derived from an EMBL/GenBank/DDBJ whole genome shotgun (WGS) entry which is preliminary data.</text>
</comment>
<sequence length="370" mass="43585">MNKCYSKGMGRKRTKMETKKLPSHLHLKSGYYYYVIYINGKTKWYPLKTQNEAEALKRWAEVESRLKQETGLDITSIGNDTQNKITFKSLCERFFNDATTGLASKTIQNYKRMSEELCKIFGNTQVQKISRQDIIRYHDSMRDKPYEANRRIGFIRMLFQKALDWGYVQTNVADGIKKFKEHRHHLELTTEILFGNLYTVADDMLKRAIMLAFHLVQHENEIKRLQWKDFDFQNNTVKFQRQKTKEEIVINYSQNTTLTAYMKYLQSQRKELSQYVICHQSKQGLIQYQSFRKMWTKVLKQAGFEKGQYLFKEIRHLANTCMKDAGIIADKRMAMTGHKSTSANEIYTHTTGTDTIEASKALGIYHPDKF</sequence>
<gene>
    <name evidence="8" type="ORF">MBAV_003886</name>
</gene>
<evidence type="ECO:0000256" key="4">
    <source>
        <dbReference type="ARBA" id="ARBA00023172"/>
    </source>
</evidence>
<dbReference type="Pfam" id="PF00589">
    <property type="entry name" value="Phage_integrase"/>
    <property type="match status" value="1"/>
</dbReference>
<dbReference type="InterPro" id="IPR010998">
    <property type="entry name" value="Integrase_recombinase_N"/>
</dbReference>
<name>A0A0F3GPL9_9BACT</name>
<dbReference type="PROSITE" id="PS51898">
    <property type="entry name" value="TYR_RECOMBINASE"/>
    <property type="match status" value="1"/>
</dbReference>
<dbReference type="Gene3D" id="1.10.443.10">
    <property type="entry name" value="Intergrase catalytic core"/>
    <property type="match status" value="1"/>
</dbReference>
<dbReference type="PANTHER" id="PTHR30629">
    <property type="entry name" value="PROPHAGE INTEGRASE"/>
    <property type="match status" value="1"/>
</dbReference>
<accession>A0A0F3GPL9</accession>
<dbReference type="Proteomes" id="UP000033423">
    <property type="component" value="Unassembled WGS sequence"/>
</dbReference>
<dbReference type="GO" id="GO:0006310">
    <property type="term" value="P:DNA recombination"/>
    <property type="evidence" value="ECO:0007669"/>
    <property type="project" value="UniProtKB-KW"/>
</dbReference>